<dbReference type="RefSeq" id="XP_035829678.1">
    <property type="nucleotide sequence ID" value="XM_035973785.1"/>
</dbReference>
<name>A0ABM1W4T5_APLCA</name>
<dbReference type="GeneID" id="106014174"/>
<gene>
    <name evidence="2" type="primary">LOC106014174</name>
</gene>
<organism evidence="1 2">
    <name type="scientific">Aplysia californica</name>
    <name type="common">California sea hare</name>
    <dbReference type="NCBI Taxonomy" id="6500"/>
    <lineage>
        <taxon>Eukaryota</taxon>
        <taxon>Metazoa</taxon>
        <taxon>Spiralia</taxon>
        <taxon>Lophotrochozoa</taxon>
        <taxon>Mollusca</taxon>
        <taxon>Gastropoda</taxon>
        <taxon>Heterobranchia</taxon>
        <taxon>Euthyneura</taxon>
        <taxon>Tectipleura</taxon>
        <taxon>Aplysiida</taxon>
        <taxon>Aplysioidea</taxon>
        <taxon>Aplysiidae</taxon>
        <taxon>Aplysia</taxon>
    </lineage>
</organism>
<reference evidence="2" key="1">
    <citation type="submission" date="2025-08" db="UniProtKB">
        <authorList>
            <consortium name="RefSeq"/>
        </authorList>
    </citation>
    <scope>IDENTIFICATION</scope>
</reference>
<proteinExistence type="predicted"/>
<dbReference type="Proteomes" id="UP000694888">
    <property type="component" value="Unplaced"/>
</dbReference>
<keyword evidence="1" id="KW-1185">Reference proteome</keyword>
<accession>A0ABM1W4T5</accession>
<evidence type="ECO:0000313" key="2">
    <source>
        <dbReference type="RefSeq" id="XP_035829678.1"/>
    </source>
</evidence>
<sequence>MYSLIVPLFPTSSNVEYLLPQVASSYGIDYTAKKILQRPLTLSSSPKAFVLIDIVQQMTYTSDGTTCKKTSLLYPEVYQQCIPSTADHASAANIGPASGGLPYNAYRYPIGSNLMAIAVYDGCWPAMTRLSGPAEPQPRTSVFINITTPDSIDFGVDTSSCV</sequence>
<evidence type="ECO:0000313" key="1">
    <source>
        <dbReference type="Proteomes" id="UP000694888"/>
    </source>
</evidence>
<protein>
    <submittedName>
        <fullName evidence="2">Uncharacterized protein LOC106014174</fullName>
    </submittedName>
</protein>